<feature type="chain" id="PRO_5002659128" description="Outer membrane protein" evidence="1">
    <location>
        <begin position="19"/>
        <end position="828"/>
    </location>
</feature>
<dbReference type="KEGG" id="cat:CA2559_12863"/>
<dbReference type="Pfam" id="PF13715">
    <property type="entry name" value="CarbopepD_reg_2"/>
    <property type="match status" value="1"/>
</dbReference>
<reference evidence="2 3" key="1">
    <citation type="journal article" date="2010" name="J. Bacteriol.">
        <title>The complete genome sequence of Croceibacter atlanticus HTCC2559T.</title>
        <authorList>
            <person name="Oh H.M."/>
            <person name="Kang I."/>
            <person name="Ferriera S."/>
            <person name="Giovannoni S.J."/>
            <person name="Cho J.C."/>
        </authorList>
    </citation>
    <scope>NUCLEOTIDE SEQUENCE [LARGE SCALE GENOMIC DNA]</scope>
    <source>
        <strain evidence="3">ATCC BAA-628 / HTCC2559 / KCTC 12090</strain>
    </source>
</reference>
<dbReference type="EMBL" id="CP002046">
    <property type="protein sequence ID" value="EAP86931.1"/>
    <property type="molecule type" value="Genomic_DNA"/>
</dbReference>
<dbReference type="AlphaFoldDB" id="A3UAU5"/>
<protein>
    <recommendedName>
        <fullName evidence="4">Outer membrane protein</fullName>
    </recommendedName>
</protein>
<keyword evidence="3" id="KW-1185">Reference proteome</keyword>
<dbReference type="TCDB" id="1.B.14.6.9">
    <property type="family name" value="the outer membrane receptor (omr) family"/>
</dbReference>
<accession>A3UAU5</accession>
<dbReference type="GeneID" id="89454285"/>
<dbReference type="InterPro" id="IPR043741">
    <property type="entry name" value="DUF5686"/>
</dbReference>
<dbReference type="Proteomes" id="UP000002297">
    <property type="component" value="Chromosome"/>
</dbReference>
<proteinExistence type="predicted"/>
<feature type="signal peptide" evidence="1">
    <location>
        <begin position="1"/>
        <end position="18"/>
    </location>
</feature>
<evidence type="ECO:0000313" key="3">
    <source>
        <dbReference type="Proteomes" id="UP000002297"/>
    </source>
</evidence>
<evidence type="ECO:0000256" key="1">
    <source>
        <dbReference type="SAM" id="SignalP"/>
    </source>
</evidence>
<dbReference type="InterPro" id="IPR008969">
    <property type="entry name" value="CarboxyPept-like_regulatory"/>
</dbReference>
<dbReference type="Pfam" id="PF18939">
    <property type="entry name" value="DUF5686"/>
    <property type="match status" value="1"/>
</dbReference>
<evidence type="ECO:0008006" key="4">
    <source>
        <dbReference type="Google" id="ProtNLM"/>
    </source>
</evidence>
<dbReference type="HOGENOM" id="CLU_015931_0_0_10"/>
<keyword evidence="1" id="KW-0732">Signal</keyword>
<dbReference type="STRING" id="216432.CA2559_12863"/>
<name>A3UAU5_CROAH</name>
<organism evidence="2 3">
    <name type="scientific">Croceibacter atlanticus (strain ATCC BAA-628 / JCM 21780 / CIP 108009 / IAM 15332 / KCTC 12090 / HTCC2559)</name>
    <dbReference type="NCBI Taxonomy" id="216432"/>
    <lineage>
        <taxon>Bacteria</taxon>
        <taxon>Pseudomonadati</taxon>
        <taxon>Bacteroidota</taxon>
        <taxon>Flavobacteriia</taxon>
        <taxon>Flavobacteriales</taxon>
        <taxon>Flavobacteriaceae</taxon>
        <taxon>Croceibacter</taxon>
    </lineage>
</organism>
<sequence>MKLYTSFLFLLLYTVASSQIIGKVTDARSEPLPFVNIYIDNSSTGTTTNKDGNYELNIDALGTYTISFQFIGYTPEKKTVQVSKLPYILNATLQEETTSLDEVVLNSGENPAYRIIREAIANRKTNLAKTNEFTADFYSRGLWRIEDAPEKILGQEIGDFNGGLDSTRQGVIYLSETISEIKYKAPDNFKENIVASIVSGDDNGFSLNTAQESNISFYNNTINLNTQVISPIADYAFNYYDYKLVGVFYDDLGHLINKIEVIPKRQNDPVFSGLIYISEDTYEIYGTALNITGKAIQIPFIETLVFTQNFKYSTIDSLWLRTSQVVDFSFAFFGVKGNGRFTAVYSNYDFSPQFDSKTFGSEILTYESEANKKDSIFWKGVRPVPLTDEELTDYIKKDSIQEIRGSKTYLDSVDRAENRFKVSDVLFGYHYKNSFKKYDFDISAPITNIHYNTVQGWNGSLTASFQKNQEEFNRKYWRLYTTGNYGTSDEKLRLKAGYQQKFNNTSRPILSLEAGTETQQINSEEPIKLIVNDVASLFFERNYLKTYERQYAQIGYSQELINGLRFYGGASYERRIPLFNTTDQTFYPREDEQFTSNNPLQPLNEDSAPFVEHNIVKASLNAQLVFGQKYYSYPDGKYNTRPDKYPVLFLGYEGGYGATVSDYNFHHLKARLAQAFNIGNKGRFGYNLRTGTFLNGEAISYLDFKHFNGNQTRIGTSNTYLNNFNLLPYYALSTNDTYFEGHLEHDFKGYILNKIPLVNTLGFSLVLGAHTLNTTQNKPYTEYSVGFDNVGFGKFRFFRVDYVTSNINGNKESAFIFGLKVLNLLGID</sequence>
<gene>
    <name evidence="2" type="ordered locus">CA2559_12863</name>
</gene>
<dbReference type="OrthoDB" id="983143at2"/>
<dbReference type="Gene3D" id="2.60.40.1120">
    <property type="entry name" value="Carboxypeptidase-like, regulatory domain"/>
    <property type="match status" value="1"/>
</dbReference>
<dbReference type="RefSeq" id="WP_013188312.1">
    <property type="nucleotide sequence ID" value="NC_014230.1"/>
</dbReference>
<dbReference type="eggNOG" id="COG1470">
    <property type="taxonomic scope" value="Bacteria"/>
</dbReference>
<dbReference type="SUPFAM" id="SSF49464">
    <property type="entry name" value="Carboxypeptidase regulatory domain-like"/>
    <property type="match status" value="1"/>
</dbReference>
<evidence type="ECO:0000313" key="2">
    <source>
        <dbReference type="EMBL" id="EAP86931.1"/>
    </source>
</evidence>